<comment type="caution">
    <text evidence="4">The sequence shown here is derived from an EMBL/GenBank/DDBJ whole genome shotgun (WGS) entry which is preliminary data.</text>
</comment>
<dbReference type="Gene3D" id="2.170.270.10">
    <property type="entry name" value="SET domain"/>
    <property type="match status" value="1"/>
</dbReference>
<dbReference type="GO" id="GO:0000719">
    <property type="term" value="P:photoreactive repair"/>
    <property type="evidence" value="ECO:0007669"/>
    <property type="project" value="TreeGrafter"/>
</dbReference>
<dbReference type="InterPro" id="IPR036134">
    <property type="entry name" value="Crypto/Photolyase_FAD-like_sf"/>
</dbReference>
<dbReference type="InterPro" id="IPR001214">
    <property type="entry name" value="SET_dom"/>
</dbReference>
<protein>
    <submittedName>
        <fullName evidence="4">Phr protein</fullName>
    </submittedName>
</protein>
<dbReference type="EMBL" id="CAJNIZ010011825">
    <property type="protein sequence ID" value="CAE7325199.1"/>
    <property type="molecule type" value="Genomic_DNA"/>
</dbReference>
<dbReference type="Gene3D" id="1.10.579.10">
    <property type="entry name" value="DNA Cyclobutane Dipyrimidine Photolyase, subunit A, domain 3"/>
    <property type="match status" value="1"/>
</dbReference>
<evidence type="ECO:0000256" key="1">
    <source>
        <dbReference type="SAM" id="Coils"/>
    </source>
</evidence>
<proteinExistence type="predicted"/>
<accession>A0A812NUP7</accession>
<dbReference type="Proteomes" id="UP000649617">
    <property type="component" value="Unassembled WGS sequence"/>
</dbReference>
<evidence type="ECO:0000313" key="4">
    <source>
        <dbReference type="EMBL" id="CAE7325199.1"/>
    </source>
</evidence>
<keyword evidence="1" id="KW-0175">Coiled coil</keyword>
<dbReference type="PROSITE" id="PS01083">
    <property type="entry name" value="DNA_PHOTOLYASES_2_1"/>
    <property type="match status" value="1"/>
</dbReference>
<reference evidence="4" key="1">
    <citation type="submission" date="2021-02" db="EMBL/GenBank/DDBJ databases">
        <authorList>
            <person name="Dougan E. K."/>
            <person name="Rhodes N."/>
            <person name="Thang M."/>
            <person name="Chan C."/>
        </authorList>
    </citation>
    <scope>NUCLEOTIDE SEQUENCE</scope>
</reference>
<dbReference type="SUPFAM" id="SSF82199">
    <property type="entry name" value="SET domain"/>
    <property type="match status" value="1"/>
</dbReference>
<keyword evidence="5" id="KW-1185">Reference proteome</keyword>
<dbReference type="InterPro" id="IPR011990">
    <property type="entry name" value="TPR-like_helical_dom_sf"/>
</dbReference>
<dbReference type="GO" id="GO:0003904">
    <property type="term" value="F:deoxyribodipyrimidine photo-lyase activity"/>
    <property type="evidence" value="ECO:0007669"/>
    <property type="project" value="TreeGrafter"/>
</dbReference>
<sequence>MARAVSTRLRASHEESRNLLDKSRRQRSAELDWVRFMLQLVAMKMLPAAWAHHHRGISAWVGRRCASIQHDVRTEAAAETQHRYLKEIWARMVLLQLHAKEGKHQQAAIRQHIGAAKQAASTAALKADETLADLQQCKRELEAQRRLSREERWARITLSILRSYQSDASFTNLKTVTSQAASQRRMSELHLQQVEADRHADSLRALEEMDIATAKAAAEVATVGVQEAAMRRWQLLVLFTFQLQHRVCNQYVLNAVATQQRAVQHIALENSTMRPHLAGLQAEVALAWWARFATYLYLQATAHGTRRMLSDFMTFAHAGTRTSFQLQLKQSTCAMNWHRLSHILTMEGPSQMLHVLRASQEVQSRRREALHAQQMSKMQETVQAHAAHALAAHQMLIQQSKRTLVHVRRFGASSLAPTGLEEHCELALQRCGDILGQDEQFPEPEVYSDMFALATPLLVSVQAGNGHLNKRSAGRVEALWATVRGLGTYLTEFPSVERHPHKPKGSAGKVDWEQAEKSLQVDKSVQPVANITAGAKAAKAALEDFCKRLSRYDAHRNNPNENALSGLSPWLHFGQISAQRCALRVRQIGEAKSATASEKKSCEAFIEESIVRRELSDNFCFYNVNYDKLEGAANWAQQTLKDHAKDKREHVYTREELENAKTHDDTWIMISKVPIAQGDLLFEEPPLHIVAEEAGNEAFKLVQRLCKSEPSVFDYEPLWYWTALCSLTEEQLSPKPKIGSLKPVTPLQQKRLLCLFHEPVDEASEAVKKLVKQLGLSTPAVLVEELLQAWILNCFEHSEDPLGYSAYFASSFVSHSCGANGIWSEGDDGLHILRARRDIAPGDEVCISYLPEDVLLHSAEERKKSLKSTKQFDCTCERCAPAPPDEAGWDPCRGFRCSKCGACEVFHPLVFEEGRGLQLVACRACKAKVSSAESKRLLQAEEALEAELKKLDAACEERRGIHKVLKETDAKRLLSMIGDQEGGVVGPQHWLCDRLWEHLQNWSKQAGKWQDELRYLDLRTDYQRKAYFPGPSGTLAWTLEHQADRLLEMLGHGPSTKKVDAPQDVRQKLGARLVPIYQESGKILKLMFGAHHEYFRAVENKITISKAFAPSL</sequence>
<dbReference type="Gene3D" id="1.25.40.80">
    <property type="match status" value="1"/>
</dbReference>
<dbReference type="InterPro" id="IPR046341">
    <property type="entry name" value="SET_dom_sf"/>
</dbReference>
<dbReference type="InterPro" id="IPR032673">
    <property type="entry name" value="DNA_photolyase_2_CS"/>
</dbReference>
<dbReference type="PROSITE" id="PS50280">
    <property type="entry name" value="SET"/>
    <property type="match status" value="1"/>
</dbReference>
<dbReference type="CDD" id="cd20071">
    <property type="entry name" value="SET_SMYD"/>
    <property type="match status" value="1"/>
</dbReference>
<feature type="compositionally biased region" description="Basic and acidic residues" evidence="2">
    <location>
        <begin position="11"/>
        <end position="22"/>
    </location>
</feature>
<feature type="region of interest" description="Disordered" evidence="2">
    <location>
        <begin position="1"/>
        <end position="22"/>
    </location>
</feature>
<dbReference type="PANTHER" id="PTHR10211:SF0">
    <property type="entry name" value="DEOXYRIBODIPYRIMIDINE PHOTO-LYASE"/>
    <property type="match status" value="1"/>
</dbReference>
<dbReference type="OrthoDB" id="194358at2759"/>
<feature type="domain" description="SET" evidence="3">
    <location>
        <begin position="655"/>
        <end position="850"/>
    </location>
</feature>
<name>A0A812NUP7_SYMPI</name>
<dbReference type="AlphaFoldDB" id="A0A812NUP7"/>
<gene>
    <name evidence="4" type="primary">phr</name>
    <name evidence="4" type="ORF">SPIL2461_LOCUS7518</name>
</gene>
<evidence type="ECO:0000259" key="3">
    <source>
        <dbReference type="PROSITE" id="PS50280"/>
    </source>
</evidence>
<dbReference type="InterPro" id="IPR052219">
    <property type="entry name" value="Photolyase_Class-2"/>
</dbReference>
<dbReference type="PANTHER" id="PTHR10211">
    <property type="entry name" value="DEOXYRIBODIPYRIMIDINE PHOTOLYASE"/>
    <property type="match status" value="1"/>
</dbReference>
<feature type="coiled-coil region" evidence="1">
    <location>
        <begin position="124"/>
        <end position="151"/>
    </location>
</feature>
<organism evidence="4 5">
    <name type="scientific">Symbiodinium pilosum</name>
    <name type="common">Dinoflagellate</name>
    <dbReference type="NCBI Taxonomy" id="2952"/>
    <lineage>
        <taxon>Eukaryota</taxon>
        <taxon>Sar</taxon>
        <taxon>Alveolata</taxon>
        <taxon>Dinophyceae</taxon>
        <taxon>Suessiales</taxon>
        <taxon>Symbiodiniaceae</taxon>
        <taxon>Symbiodinium</taxon>
    </lineage>
</organism>
<dbReference type="Pfam" id="PF00856">
    <property type="entry name" value="SET"/>
    <property type="match status" value="1"/>
</dbReference>
<evidence type="ECO:0000313" key="5">
    <source>
        <dbReference type="Proteomes" id="UP000649617"/>
    </source>
</evidence>
<dbReference type="Gene3D" id="1.25.40.10">
    <property type="entry name" value="Tetratricopeptide repeat domain"/>
    <property type="match status" value="1"/>
</dbReference>
<evidence type="ECO:0000256" key="2">
    <source>
        <dbReference type="SAM" id="MobiDB-lite"/>
    </source>
</evidence>
<dbReference type="SUPFAM" id="SSF48173">
    <property type="entry name" value="Cryptochrome/photolyase FAD-binding domain"/>
    <property type="match status" value="1"/>
</dbReference>